<comment type="similarity">
    <text evidence="1">Belongs to the AHA1 family.</text>
</comment>
<dbReference type="InterPro" id="IPR013538">
    <property type="entry name" value="ASHA1/2-like_C"/>
</dbReference>
<dbReference type="SUPFAM" id="SSF55961">
    <property type="entry name" value="Bet v1-like"/>
    <property type="match status" value="1"/>
</dbReference>
<organism evidence="3 4">
    <name type="scientific">Terrimesophilobacter mesophilus</name>
    <dbReference type="NCBI Taxonomy" id="433647"/>
    <lineage>
        <taxon>Bacteria</taxon>
        <taxon>Bacillati</taxon>
        <taxon>Actinomycetota</taxon>
        <taxon>Actinomycetes</taxon>
        <taxon>Micrococcales</taxon>
        <taxon>Microbacteriaceae</taxon>
        <taxon>Terrimesophilobacter</taxon>
    </lineage>
</organism>
<dbReference type="InterPro" id="IPR023393">
    <property type="entry name" value="START-like_dom_sf"/>
</dbReference>
<feature type="domain" description="Activator of Hsp90 ATPase homologue 1/2-like C-terminal" evidence="2">
    <location>
        <begin position="25"/>
        <end position="136"/>
    </location>
</feature>
<comment type="caution">
    <text evidence="3">The sequence shown here is derived from an EMBL/GenBank/DDBJ whole genome shotgun (WGS) entry which is preliminary data.</text>
</comment>
<gene>
    <name evidence="3" type="ORF">E3N84_03765</name>
</gene>
<dbReference type="RefSeq" id="WP_104095125.1">
    <property type="nucleotide sequence ID" value="NZ_JACHBP010000001.1"/>
</dbReference>
<dbReference type="Pfam" id="PF08327">
    <property type="entry name" value="AHSA1"/>
    <property type="match status" value="1"/>
</dbReference>
<protein>
    <recommendedName>
        <fullName evidence="2">Activator of Hsp90 ATPase homologue 1/2-like C-terminal domain-containing protein</fullName>
    </recommendedName>
</protein>
<dbReference type="AlphaFoldDB" id="A0A4R8VA76"/>
<accession>A0A4R8VA76</accession>
<dbReference type="EMBL" id="SOFI01000003">
    <property type="protein sequence ID" value="TFB79246.1"/>
    <property type="molecule type" value="Genomic_DNA"/>
</dbReference>
<sequence length="173" mass="19152">MTTLFGSLTRVGSGFDLDFERILATDVDDLWNAVTDRDRLGRWMAPYTGDLVLGGTWHALGDDGGVWCSGTVTECEPPHRFVTTWHAVEESPTVLTVTVDAVPEGARLRLHHEGVQSIYYGPGWQTYLEQLDDLLGASPASVTDPTRAAGAGWDERYGQLQPEWEERFGALRD</sequence>
<evidence type="ECO:0000259" key="2">
    <source>
        <dbReference type="Pfam" id="PF08327"/>
    </source>
</evidence>
<dbReference type="OrthoDB" id="8117292at2"/>
<evidence type="ECO:0000313" key="4">
    <source>
        <dbReference type="Proteomes" id="UP000298488"/>
    </source>
</evidence>
<reference evidence="3 4" key="1">
    <citation type="submission" date="2019-03" db="EMBL/GenBank/DDBJ databases">
        <title>Genomics of glacier-inhabiting Cryobacterium strains.</title>
        <authorList>
            <person name="Liu Q."/>
            <person name="Xin Y.-H."/>
        </authorList>
    </citation>
    <scope>NUCLEOTIDE SEQUENCE [LARGE SCALE GENOMIC DNA]</scope>
    <source>
        <strain evidence="3 4">CGMCC 1.10440</strain>
    </source>
</reference>
<evidence type="ECO:0000256" key="1">
    <source>
        <dbReference type="ARBA" id="ARBA00006817"/>
    </source>
</evidence>
<keyword evidence="4" id="KW-1185">Reference proteome</keyword>
<proteinExistence type="inferred from homology"/>
<dbReference type="Gene3D" id="3.30.530.20">
    <property type="match status" value="1"/>
</dbReference>
<name>A0A4R8VA76_9MICO</name>
<evidence type="ECO:0000313" key="3">
    <source>
        <dbReference type="EMBL" id="TFB79246.1"/>
    </source>
</evidence>
<dbReference type="Proteomes" id="UP000298488">
    <property type="component" value="Unassembled WGS sequence"/>
</dbReference>